<evidence type="ECO:0000313" key="1">
    <source>
        <dbReference type="EMBL" id="PZD97251.1"/>
    </source>
</evidence>
<accession>A0A2W1LZW9</accession>
<dbReference type="EMBL" id="QKRB01000028">
    <property type="protein sequence ID" value="PZD97251.1"/>
    <property type="molecule type" value="Genomic_DNA"/>
</dbReference>
<proteinExistence type="predicted"/>
<evidence type="ECO:0000313" key="2">
    <source>
        <dbReference type="Proteomes" id="UP000249522"/>
    </source>
</evidence>
<reference evidence="1 2" key="1">
    <citation type="submission" date="2018-06" db="EMBL/GenBank/DDBJ databases">
        <title>Paenibacillus imtechensis sp. nov.</title>
        <authorList>
            <person name="Pinnaka A.K."/>
            <person name="Singh H."/>
            <person name="Kaur M."/>
        </authorList>
    </citation>
    <scope>NUCLEOTIDE SEQUENCE [LARGE SCALE GENOMIC DNA]</scope>
    <source>
        <strain evidence="1 2">SMB1</strain>
    </source>
</reference>
<protein>
    <submittedName>
        <fullName evidence="1">Uncharacterized protein</fullName>
    </submittedName>
</protein>
<gene>
    <name evidence="1" type="ORF">DNH61_02500</name>
</gene>
<dbReference type="Proteomes" id="UP000249522">
    <property type="component" value="Unassembled WGS sequence"/>
</dbReference>
<comment type="caution">
    <text evidence="1">The sequence shown here is derived from an EMBL/GenBank/DDBJ whole genome shotgun (WGS) entry which is preliminary data.</text>
</comment>
<sequence>MSAQFRDEKVPDKNCENYLIELNNGLYKVEIIQNYDVDQGKHIGSDKVNMLINFLEVRELGANPDKLFWCSYM</sequence>
<keyword evidence="2" id="KW-1185">Reference proteome</keyword>
<name>A0A2W1LZW9_9BACL</name>
<dbReference type="AlphaFoldDB" id="A0A2W1LZW9"/>
<organism evidence="1 2">
    <name type="scientific">Paenibacillus sambharensis</name>
    <dbReference type="NCBI Taxonomy" id="1803190"/>
    <lineage>
        <taxon>Bacteria</taxon>
        <taxon>Bacillati</taxon>
        <taxon>Bacillota</taxon>
        <taxon>Bacilli</taxon>
        <taxon>Bacillales</taxon>
        <taxon>Paenibacillaceae</taxon>
        <taxon>Paenibacillus</taxon>
    </lineage>
</organism>